<feature type="coiled-coil region" evidence="1">
    <location>
        <begin position="973"/>
        <end position="1034"/>
    </location>
</feature>
<dbReference type="InterPro" id="IPR038729">
    <property type="entry name" value="Rad50/SbcC_AAA"/>
</dbReference>
<dbReference type="Pfam" id="PF13558">
    <property type="entry name" value="SbcC_Walker_B"/>
    <property type="match status" value="1"/>
</dbReference>
<dbReference type="PANTHER" id="PTHR32114">
    <property type="entry name" value="ABC TRANSPORTER ABCH.3"/>
    <property type="match status" value="1"/>
</dbReference>
<feature type="coiled-coil region" evidence="1">
    <location>
        <begin position="376"/>
        <end position="406"/>
    </location>
</feature>
<comment type="caution">
    <text evidence="4">The sequence shown here is derived from an EMBL/GenBank/DDBJ whole genome shotgun (WGS) entry which is preliminary data.</text>
</comment>
<dbReference type="Proteomes" id="UP001366060">
    <property type="component" value="Unassembled WGS sequence"/>
</dbReference>
<name>A0ABU9HFP9_9GAMM</name>
<feature type="coiled-coil region" evidence="1">
    <location>
        <begin position="694"/>
        <end position="721"/>
    </location>
</feature>
<dbReference type="Pfam" id="PF13476">
    <property type="entry name" value="AAA_23"/>
    <property type="match status" value="1"/>
</dbReference>
<accession>A0ABU9HFP9</accession>
<keyword evidence="5" id="KW-1185">Reference proteome</keyword>
<feature type="domain" description="Rad50/SbcC-type AAA" evidence="3">
    <location>
        <begin position="5"/>
        <end position="237"/>
    </location>
</feature>
<evidence type="ECO:0000256" key="1">
    <source>
        <dbReference type="SAM" id="Coils"/>
    </source>
</evidence>
<organism evidence="4 5">
    <name type="scientific">Psychromonas arctica</name>
    <dbReference type="NCBI Taxonomy" id="168275"/>
    <lineage>
        <taxon>Bacteria</taxon>
        <taxon>Pseudomonadati</taxon>
        <taxon>Pseudomonadota</taxon>
        <taxon>Gammaproteobacteria</taxon>
        <taxon>Alteromonadales</taxon>
        <taxon>Psychromonadaceae</taxon>
        <taxon>Psychromonas</taxon>
    </lineage>
</organism>
<dbReference type="SUPFAM" id="SSF52540">
    <property type="entry name" value="P-loop containing nucleoside triphosphate hydrolases"/>
    <property type="match status" value="1"/>
</dbReference>
<feature type="region of interest" description="Disordered" evidence="2">
    <location>
        <begin position="323"/>
        <end position="347"/>
    </location>
</feature>
<evidence type="ECO:0000256" key="2">
    <source>
        <dbReference type="SAM" id="MobiDB-lite"/>
    </source>
</evidence>
<feature type="coiled-coil region" evidence="1">
    <location>
        <begin position="813"/>
        <end position="936"/>
    </location>
</feature>
<dbReference type="EMBL" id="JBAKBA010000054">
    <property type="protein sequence ID" value="MEL0660737.1"/>
    <property type="molecule type" value="Genomic_DNA"/>
</dbReference>
<evidence type="ECO:0000259" key="3">
    <source>
        <dbReference type="Pfam" id="PF13476"/>
    </source>
</evidence>
<gene>
    <name evidence="4" type="ORF">V6255_16500</name>
</gene>
<reference evidence="4 5" key="1">
    <citation type="submission" date="2024-02" db="EMBL/GenBank/DDBJ databases">
        <title>Bacteria isolated from the canopy kelp, Nereocystis luetkeana.</title>
        <authorList>
            <person name="Pfister C.A."/>
            <person name="Younker I.T."/>
            <person name="Light S.H."/>
        </authorList>
    </citation>
    <scope>NUCLEOTIDE SEQUENCE [LARGE SCALE GENOMIC DNA]</scope>
    <source>
        <strain evidence="4 5">TI.2.07</strain>
    </source>
</reference>
<dbReference type="RefSeq" id="WP_341629135.1">
    <property type="nucleotide sequence ID" value="NZ_JBAKBA010000054.1"/>
</dbReference>
<evidence type="ECO:0000313" key="5">
    <source>
        <dbReference type="Proteomes" id="UP001366060"/>
    </source>
</evidence>
<proteinExistence type="predicted"/>
<sequence>MKILSLRFKNLNSLKGEWKIDFQDQAFQENALFVITGQTGAGKSTILDAICLALYQQTPRLDKLTQSKNELMTRGCGDCLAEVEFAVKSKGYRVYWSQKRARSHADGNLQAPICELTEIDGKVLATKSSEVLKQVTELTGLDFSRFTKSMLLAQGGFAAFLNASSGERAELLEELTGTEIYCEIAQYVYQQNKQIQSELTLLTEQSKVLSLLDEDQRAELDAEIVTLSQQQKTLTTEHKALETACNWLQQTQKLSDDVKKQTDIVATINQQQHEFASKDKALVNAEKAAKLTPLFDSKQQSFSQHERVKQQLLDIEQKRNSNKTLMQQAQQDQSLKSEQLQAQQQTTDKTLDEINRVLVPLELSIADKQSQFEQLNQEQAEKSKLLMQENQKLTEQKLQITDYQTQIQDSQLILKSRAYIPQVSEKLSTISFQLNQLSEMQDKKSTLSQTLQLTEKKKSEALQSSHQAEQAMNALMGQVEPLELALQKTQSDIQNALALLPESSLTNANAQLVNIQNELEHCQSALPLVDKLDRIEVDLTKITDNKANLEASLQVENEQLLVWKTQGKQLAEDVNNTEKLLEQDQIIQSLSALQMKVEESEPCPLCGSLEHPALVNYQKIDASHHQFRLNEQQQQLLEARNRYSELNGQLKTKQLQLVQIESSLQALLVERQELLTLWTNNAYLMTLEYNPQSSELLLKQRQALTSQAQQLTQKMEAVRTLEKRQSDQSNQLQVLSADKHNLSLTQQQSLHAQTSLIEQLESLTAESEQVALKTDTVKQTIIDSLPDHSQLSEANDLTFLNPTVIFNQPEQWLADMTQQVSDYQLQLTNEQQLQQKLAELSQQHSLAQQVAQQHTALLQQVTTQINALTEKITELQQQRKTQFGDLSQQQLRDKAQQQLTQCQTQLEAAKSVLQTLSATEQALQGENSQLVTLEAQYKEQLTHADELFTRALTSSLFADQAGYLDACLTQDEMQALTEQRQQLQQQLLTETTRLQTLENQLTTQQALELTALDLVQAKVALAESEQKIEQHHQLYATKLGLLQADDSAKVKQQNLLTQQQQKQENAQQWEMLNKLIGSADGAKFRTFAQGVTLDNLVYLANKEMANLHQRYQLQRNINQPLALQVVDLWQANAVRDVKTLSGGESFLVSLGLALALSNLVSHKTQIESLFLDEGFGTLDANTLEVALEALERLNATGKLIGIISHVDALKERINHQIHVTKGASAGFSQLAPQYQFKPVIEKG</sequence>
<protein>
    <submittedName>
        <fullName evidence="4">SbcC/MukB-like Walker B domain-containing protein</fullName>
    </submittedName>
</protein>
<feature type="coiled-coil region" evidence="1">
    <location>
        <begin position="629"/>
        <end position="656"/>
    </location>
</feature>
<evidence type="ECO:0000313" key="4">
    <source>
        <dbReference type="EMBL" id="MEL0660737.1"/>
    </source>
</evidence>
<keyword evidence="1" id="KW-0175">Coiled coil</keyword>
<dbReference type="InterPro" id="IPR027417">
    <property type="entry name" value="P-loop_NTPase"/>
</dbReference>
<feature type="coiled-coil region" evidence="1">
    <location>
        <begin position="505"/>
        <end position="559"/>
    </location>
</feature>
<dbReference type="Gene3D" id="3.40.50.300">
    <property type="entry name" value="P-loop containing nucleotide triphosphate hydrolases"/>
    <property type="match status" value="2"/>
</dbReference>
<dbReference type="PANTHER" id="PTHR32114:SF2">
    <property type="entry name" value="ABC TRANSPORTER ABCH.3"/>
    <property type="match status" value="1"/>
</dbReference>